<feature type="domain" description="Phosphatidate phosphatase APP1 catalytic" evidence="3">
    <location>
        <begin position="283"/>
        <end position="428"/>
    </location>
</feature>
<dbReference type="InterPro" id="IPR052935">
    <property type="entry name" value="Mg2+_PAP"/>
</dbReference>
<dbReference type="Proteomes" id="UP001271007">
    <property type="component" value="Unassembled WGS sequence"/>
</dbReference>
<dbReference type="GO" id="GO:0008195">
    <property type="term" value="F:phosphatidate phosphatase activity"/>
    <property type="evidence" value="ECO:0007669"/>
    <property type="project" value="InterPro"/>
</dbReference>
<protein>
    <recommendedName>
        <fullName evidence="3">Phosphatidate phosphatase APP1 catalytic domain-containing protein</fullName>
    </recommendedName>
</protein>
<evidence type="ECO:0000256" key="2">
    <source>
        <dbReference type="SAM" id="SignalP"/>
    </source>
</evidence>
<dbReference type="GO" id="GO:0030479">
    <property type="term" value="C:actin cortical patch"/>
    <property type="evidence" value="ECO:0007669"/>
    <property type="project" value="TreeGrafter"/>
</dbReference>
<accession>A0AAJ0DLI0</accession>
<reference evidence="4" key="1">
    <citation type="submission" date="2023-04" db="EMBL/GenBank/DDBJ databases">
        <title>Black Yeasts Isolated from many extreme environments.</title>
        <authorList>
            <person name="Coleine C."/>
            <person name="Stajich J.E."/>
            <person name="Selbmann L."/>
        </authorList>
    </citation>
    <scope>NUCLEOTIDE SEQUENCE</scope>
    <source>
        <strain evidence="4">CCFEE 5312</strain>
    </source>
</reference>
<feature type="region of interest" description="Disordered" evidence="1">
    <location>
        <begin position="200"/>
        <end position="222"/>
    </location>
</feature>
<proteinExistence type="predicted"/>
<dbReference type="PANTHER" id="PTHR28208">
    <property type="entry name" value="PHOSPHATIDATE PHOSPHATASE APP1"/>
    <property type="match status" value="1"/>
</dbReference>
<evidence type="ECO:0000313" key="4">
    <source>
        <dbReference type="EMBL" id="KAK3052665.1"/>
    </source>
</evidence>
<dbReference type="AlphaFoldDB" id="A0AAJ0DLI0"/>
<feature type="chain" id="PRO_5042515226" description="Phosphatidate phosphatase APP1 catalytic domain-containing protein" evidence="2">
    <location>
        <begin position="21"/>
        <end position="523"/>
    </location>
</feature>
<dbReference type="InterPro" id="IPR019236">
    <property type="entry name" value="APP1_cat"/>
</dbReference>
<dbReference type="EMBL" id="JAWDJX010000019">
    <property type="protein sequence ID" value="KAK3052665.1"/>
    <property type="molecule type" value="Genomic_DNA"/>
</dbReference>
<evidence type="ECO:0000313" key="5">
    <source>
        <dbReference type="Proteomes" id="UP001271007"/>
    </source>
</evidence>
<feature type="signal peptide" evidence="2">
    <location>
        <begin position="1"/>
        <end position="20"/>
    </location>
</feature>
<evidence type="ECO:0000256" key="1">
    <source>
        <dbReference type="SAM" id="MobiDB-lite"/>
    </source>
</evidence>
<comment type="caution">
    <text evidence="4">The sequence shown here is derived from an EMBL/GenBank/DDBJ whole genome shotgun (WGS) entry which is preliminary data.</text>
</comment>
<name>A0AAJ0DLI0_9PEZI</name>
<keyword evidence="2" id="KW-0732">Signal</keyword>
<keyword evidence="5" id="KW-1185">Reference proteome</keyword>
<sequence>MASLTSRSLLLPAALLSVLAAASPAPTANPAANPERVLPRQPEITPSVVQYYPDRTVRHKRDIFSDFKSDVNGILSELGNVPSYVASGIEPYFLGFPTGTAVQSSLSLSNSDVDALPTQVLNIDPYANYTDQGWNVRFHGNVYKQPVVDNSTLDDLANVFLPNVDIKNLPPSEQDQARNLTASIFVLQQGDVNVSTIHLEPAPNQGSSGESGGGGAVTATGGTQDVQLPYKTTAEGDFDVFVPIDSNGLMNGNETQSIQRLNTHVEGATIGNSTAYLVPNEGITIISDIDDILRVTKIYEPEKGLLNSFARAFRPWMNMPDIYANLSMSLPDLHFHYLTTTPEQITRNYMQFIYSTYPGGSFDTRPLNFTNAKETLHVRKYLLDKVFQTFPNRKFILVADTSNSDVMIDYPQLATDYPGQVQCIWLRNTSSTDPGDRFPYDTSGFKNLKQEMYMFFNVPDDLTNLDVKNGQCFNSSVKQNVTFSYQGLPFGLSNNKSSAVVSARTQLGLIFAAFLGSLVWNLL</sequence>
<dbReference type="Pfam" id="PF09949">
    <property type="entry name" value="APP1_cat"/>
    <property type="match status" value="1"/>
</dbReference>
<gene>
    <name evidence="4" type="ORF">LTR09_006146</name>
</gene>
<evidence type="ECO:0000259" key="3">
    <source>
        <dbReference type="Pfam" id="PF09949"/>
    </source>
</evidence>
<organism evidence="4 5">
    <name type="scientific">Extremus antarcticus</name>
    <dbReference type="NCBI Taxonomy" id="702011"/>
    <lineage>
        <taxon>Eukaryota</taxon>
        <taxon>Fungi</taxon>
        <taxon>Dikarya</taxon>
        <taxon>Ascomycota</taxon>
        <taxon>Pezizomycotina</taxon>
        <taxon>Dothideomycetes</taxon>
        <taxon>Dothideomycetidae</taxon>
        <taxon>Mycosphaerellales</taxon>
        <taxon>Extremaceae</taxon>
        <taxon>Extremus</taxon>
    </lineage>
</organism>
<dbReference type="PANTHER" id="PTHR28208:SF2">
    <property type="entry name" value="PHOSPHATIDATE PHOSPHATASE APP1 CATALYTIC DOMAIN-CONTAINING PROTEIN"/>
    <property type="match status" value="1"/>
</dbReference>